<evidence type="ECO:0000256" key="3">
    <source>
        <dbReference type="ARBA" id="ARBA00024227"/>
    </source>
</evidence>
<dbReference type="PANTHER" id="PTHR12835:SF5">
    <property type="entry name" value="BIOTIN--PROTEIN LIGASE"/>
    <property type="match status" value="1"/>
</dbReference>
<dbReference type="SUPFAM" id="SSF55681">
    <property type="entry name" value="Class II aaRS and biotin synthetases"/>
    <property type="match status" value="1"/>
</dbReference>
<evidence type="ECO:0000256" key="1">
    <source>
        <dbReference type="ARBA" id="ARBA00022598"/>
    </source>
</evidence>
<keyword evidence="1 6" id="KW-0436">Ligase</keyword>
<dbReference type="EC" id="6.3.4.15" evidence="3"/>
<dbReference type="Pfam" id="PF02237">
    <property type="entry name" value="BPL_C"/>
    <property type="match status" value="1"/>
</dbReference>
<dbReference type="InterPro" id="IPR003142">
    <property type="entry name" value="BPL_C"/>
</dbReference>
<dbReference type="AlphaFoldDB" id="A0A327JYP0"/>
<sequence length="251" mass="26459">MPHLAFQAIDSTNAEALRRARDGETGPVWITAERQSAGRGRRGRAWTSASGNLFASLLLADPAPIPEASQISFVTALAVHDAVCAVAPSLAPRLTLKWPNDLLCGGRKLSGILVEGETRHGLVVVVGIGINCAHHPDDTLYPATDLAAEGAAASPAAVFLALAGAMRARLAEWDRSRGFASIRDAWLARGPVPGTPLMVRFEGTETAGRFETIDGHGNLLITGDEGVQKIAAGDVFPLHRPDALPSNRRDA</sequence>
<dbReference type="EMBL" id="NPEU01000592">
    <property type="protein sequence ID" value="RAI30625.1"/>
    <property type="molecule type" value="Genomic_DNA"/>
</dbReference>
<evidence type="ECO:0000256" key="4">
    <source>
        <dbReference type="ARBA" id="ARBA00047846"/>
    </source>
</evidence>
<dbReference type="InterPro" id="IPR004408">
    <property type="entry name" value="Biotin_CoA_COase_ligase"/>
</dbReference>
<feature type="domain" description="BPL/LPL catalytic" evidence="5">
    <location>
        <begin position="1"/>
        <end position="174"/>
    </location>
</feature>
<accession>A0A327JYP0</accession>
<keyword evidence="7" id="KW-1185">Reference proteome</keyword>
<gene>
    <name evidence="6" type="ORF">CH338_27330</name>
</gene>
<dbReference type="Pfam" id="PF03099">
    <property type="entry name" value="BPL_LplA_LipB"/>
    <property type="match status" value="1"/>
</dbReference>
<evidence type="ECO:0000256" key="2">
    <source>
        <dbReference type="ARBA" id="ARBA00023267"/>
    </source>
</evidence>
<dbReference type="PROSITE" id="PS51733">
    <property type="entry name" value="BPL_LPL_CATALYTIC"/>
    <property type="match status" value="1"/>
</dbReference>
<dbReference type="Gene3D" id="3.30.930.10">
    <property type="entry name" value="Bira Bifunctional Protein, Domain 2"/>
    <property type="match status" value="1"/>
</dbReference>
<dbReference type="GO" id="GO:0005737">
    <property type="term" value="C:cytoplasm"/>
    <property type="evidence" value="ECO:0007669"/>
    <property type="project" value="TreeGrafter"/>
</dbReference>
<evidence type="ECO:0000313" key="6">
    <source>
        <dbReference type="EMBL" id="RAI30625.1"/>
    </source>
</evidence>
<protein>
    <recommendedName>
        <fullName evidence="3">biotin--[biotin carboxyl-carrier protein] ligase</fullName>
        <ecNumber evidence="3">6.3.4.15</ecNumber>
    </recommendedName>
</protein>
<keyword evidence="2" id="KW-0092">Biotin</keyword>
<dbReference type="CDD" id="cd16442">
    <property type="entry name" value="BPL"/>
    <property type="match status" value="1"/>
</dbReference>
<reference evidence="6 7" key="1">
    <citation type="submission" date="2017-07" db="EMBL/GenBank/DDBJ databases">
        <title>Draft Genome Sequences of Select Purple Nonsulfur Bacteria.</title>
        <authorList>
            <person name="Lasarre B."/>
            <person name="Mckinlay J.B."/>
        </authorList>
    </citation>
    <scope>NUCLEOTIDE SEQUENCE [LARGE SCALE GENOMIC DNA]</scope>
    <source>
        <strain evidence="6 7">DSM 11907</strain>
    </source>
</reference>
<comment type="catalytic activity">
    <reaction evidence="4">
        <text>biotin + L-lysyl-[protein] + ATP = N(6)-biotinyl-L-lysyl-[protein] + AMP + diphosphate + H(+)</text>
        <dbReference type="Rhea" id="RHEA:11756"/>
        <dbReference type="Rhea" id="RHEA-COMP:9752"/>
        <dbReference type="Rhea" id="RHEA-COMP:10505"/>
        <dbReference type="ChEBI" id="CHEBI:15378"/>
        <dbReference type="ChEBI" id="CHEBI:29969"/>
        <dbReference type="ChEBI" id="CHEBI:30616"/>
        <dbReference type="ChEBI" id="CHEBI:33019"/>
        <dbReference type="ChEBI" id="CHEBI:57586"/>
        <dbReference type="ChEBI" id="CHEBI:83144"/>
        <dbReference type="ChEBI" id="CHEBI:456215"/>
        <dbReference type="EC" id="6.3.4.15"/>
    </reaction>
</comment>
<name>A0A327JYP0_9BRAD</name>
<dbReference type="PANTHER" id="PTHR12835">
    <property type="entry name" value="BIOTIN PROTEIN LIGASE"/>
    <property type="match status" value="1"/>
</dbReference>
<evidence type="ECO:0000259" key="5">
    <source>
        <dbReference type="PROSITE" id="PS51733"/>
    </source>
</evidence>
<proteinExistence type="predicted"/>
<organism evidence="6 7">
    <name type="scientific">Rhodoplanes elegans</name>
    <dbReference type="NCBI Taxonomy" id="29408"/>
    <lineage>
        <taxon>Bacteria</taxon>
        <taxon>Pseudomonadati</taxon>
        <taxon>Pseudomonadota</taxon>
        <taxon>Alphaproteobacteria</taxon>
        <taxon>Hyphomicrobiales</taxon>
        <taxon>Nitrobacteraceae</taxon>
        <taxon>Rhodoplanes</taxon>
    </lineage>
</organism>
<dbReference type="InterPro" id="IPR045864">
    <property type="entry name" value="aa-tRNA-synth_II/BPL/LPL"/>
</dbReference>
<dbReference type="NCBIfam" id="TIGR00121">
    <property type="entry name" value="birA_ligase"/>
    <property type="match status" value="1"/>
</dbReference>
<dbReference type="InterPro" id="IPR004143">
    <property type="entry name" value="BPL_LPL_catalytic"/>
</dbReference>
<comment type="caution">
    <text evidence="6">The sequence shown here is derived from an EMBL/GenBank/DDBJ whole genome shotgun (WGS) entry which is preliminary data.</text>
</comment>
<dbReference type="OrthoDB" id="9807064at2"/>
<evidence type="ECO:0000313" key="7">
    <source>
        <dbReference type="Proteomes" id="UP000248863"/>
    </source>
</evidence>
<dbReference type="Gene3D" id="2.30.30.100">
    <property type="match status" value="1"/>
</dbReference>
<dbReference type="Proteomes" id="UP000248863">
    <property type="component" value="Unassembled WGS sequence"/>
</dbReference>
<dbReference type="GO" id="GO:0004077">
    <property type="term" value="F:biotin--[biotin carboxyl-carrier protein] ligase activity"/>
    <property type="evidence" value="ECO:0007669"/>
    <property type="project" value="UniProtKB-EC"/>
</dbReference>